<accession>A0A0B0NX64</accession>
<sequence>MCDTRLGYTAVFLLVLN</sequence>
<dbReference type="EMBL" id="KN408174">
    <property type="protein sequence ID" value="KHG17395.1"/>
    <property type="molecule type" value="Genomic_DNA"/>
</dbReference>
<dbReference type="Proteomes" id="UP000032142">
    <property type="component" value="Unassembled WGS sequence"/>
</dbReference>
<evidence type="ECO:0000313" key="2">
    <source>
        <dbReference type="Proteomes" id="UP000032142"/>
    </source>
</evidence>
<keyword evidence="2" id="KW-1185">Reference proteome</keyword>
<gene>
    <name evidence="1" type="ORF">F383_23176</name>
</gene>
<protein>
    <submittedName>
        <fullName evidence="1">Uncharacterized protein</fullName>
    </submittedName>
</protein>
<dbReference type="AlphaFoldDB" id="A0A0B0NX64"/>
<evidence type="ECO:0000313" key="1">
    <source>
        <dbReference type="EMBL" id="KHG17395.1"/>
    </source>
</evidence>
<organism evidence="1 2">
    <name type="scientific">Gossypium arboreum</name>
    <name type="common">Tree cotton</name>
    <name type="synonym">Gossypium nanking</name>
    <dbReference type="NCBI Taxonomy" id="29729"/>
    <lineage>
        <taxon>Eukaryota</taxon>
        <taxon>Viridiplantae</taxon>
        <taxon>Streptophyta</taxon>
        <taxon>Embryophyta</taxon>
        <taxon>Tracheophyta</taxon>
        <taxon>Spermatophyta</taxon>
        <taxon>Magnoliopsida</taxon>
        <taxon>eudicotyledons</taxon>
        <taxon>Gunneridae</taxon>
        <taxon>Pentapetalae</taxon>
        <taxon>rosids</taxon>
        <taxon>malvids</taxon>
        <taxon>Malvales</taxon>
        <taxon>Malvaceae</taxon>
        <taxon>Malvoideae</taxon>
        <taxon>Gossypium</taxon>
    </lineage>
</organism>
<name>A0A0B0NX64_GOSAR</name>
<reference evidence="2" key="1">
    <citation type="submission" date="2014-09" db="EMBL/GenBank/DDBJ databases">
        <authorList>
            <person name="Mudge J."/>
            <person name="Ramaraj T."/>
            <person name="Lindquist I.E."/>
            <person name="Bharti A.K."/>
            <person name="Sundararajan A."/>
            <person name="Cameron C.T."/>
            <person name="Woodward J.E."/>
            <person name="May G.D."/>
            <person name="Brubaker C."/>
            <person name="Broadhvest J."/>
            <person name="Wilkins T.A."/>
        </authorList>
    </citation>
    <scope>NUCLEOTIDE SEQUENCE</scope>
    <source>
        <strain evidence="2">cv. AKA8401</strain>
    </source>
</reference>
<proteinExistence type="predicted"/>